<dbReference type="Pfam" id="PF16822">
    <property type="entry name" value="ALGX"/>
    <property type="match status" value="1"/>
</dbReference>
<evidence type="ECO:0000256" key="4">
    <source>
        <dbReference type="ARBA" id="ARBA00022729"/>
    </source>
</evidence>
<sequence length="475" mass="56103">MEKEMNKNKSLVYIIICFFICSIPLIGMINNKTDVTTEKKELSKFPSIKKEESINIRYLPELGDYFTDHFAYRQELVSLNSYLYTNLFNVSNTDNVIAGRNNWLYYKDSLKDYIGKDIMSDRAIFNVINNIAMMQQYVQNKNKEFIFTIVPNKNSLYYENMPYYYKKVSNDNNLSNLNKEIKRQNINYVDLKSIFEKNKNILYLKRDSHWNNKGALLAYNSILNKKNIKHYYYDGNEPNKQNDYIGDLNLMVYPKFSVPEENYYYDYKQYKYVTDTKSVEEPIIKTKSSYGKNNLLMYRDSFGNTLIPFMSGAFKNATYSKLVPYNITEDLKSSKADVVIIEKVERNIDEFSNMPPIIEGLKFNIRGKEREVYTNTTLECSLSEENRNYIKISGIIDKDWIDSNSEIYIRITNEDNQKLNVYKTFLSTVNNNDYGFTLYLDKSKVNYENAFIEVIGKQKKYLNILYEDAIGFDKF</sequence>
<evidence type="ECO:0000256" key="6">
    <source>
        <dbReference type="ARBA" id="ARBA00022841"/>
    </source>
</evidence>
<dbReference type="GO" id="GO:0016740">
    <property type="term" value="F:transferase activity"/>
    <property type="evidence" value="ECO:0007669"/>
    <property type="project" value="UniProtKB-KW"/>
</dbReference>
<evidence type="ECO:0000256" key="3">
    <source>
        <dbReference type="ARBA" id="ARBA00022679"/>
    </source>
</evidence>
<dbReference type="UniPathway" id="UPA00286"/>
<dbReference type="GO" id="GO:0042121">
    <property type="term" value="P:alginic acid biosynthetic process"/>
    <property type="evidence" value="ECO:0007669"/>
    <property type="project" value="UniProtKB-UniPathway"/>
</dbReference>
<evidence type="ECO:0000256" key="5">
    <source>
        <dbReference type="ARBA" id="ARBA00022764"/>
    </source>
</evidence>
<reference evidence="9 10" key="1">
    <citation type="submission" date="2018-08" db="EMBL/GenBank/DDBJ databases">
        <title>A genome reference for cultivated species of the human gut microbiota.</title>
        <authorList>
            <person name="Zou Y."/>
            <person name="Xue W."/>
            <person name="Luo G."/>
        </authorList>
    </citation>
    <scope>NUCLEOTIDE SEQUENCE [LARGE SCALE GENOMIC DNA]</scope>
    <source>
        <strain evidence="9 10">AM25-6</strain>
    </source>
</reference>
<evidence type="ECO:0000313" key="10">
    <source>
        <dbReference type="Proteomes" id="UP000261212"/>
    </source>
</evidence>
<accession>A0A3E3DV75</accession>
<dbReference type="InterPro" id="IPR031811">
    <property type="entry name" value="ALGX/ALGJ_SGNH-like"/>
</dbReference>
<comment type="caution">
    <text evidence="9">The sequence shown here is derived from an EMBL/GenBank/DDBJ whole genome shotgun (WGS) entry which is preliminary data.</text>
</comment>
<dbReference type="Proteomes" id="UP000261212">
    <property type="component" value="Unassembled WGS sequence"/>
</dbReference>
<keyword evidence="6" id="KW-0016">Alginate biosynthesis</keyword>
<evidence type="ECO:0000256" key="7">
    <source>
        <dbReference type="SAM" id="Phobius"/>
    </source>
</evidence>
<keyword evidence="7" id="KW-0812">Transmembrane</keyword>
<comment type="subcellular location">
    <subcellularLocation>
        <location evidence="1">Periplasm</location>
    </subcellularLocation>
</comment>
<evidence type="ECO:0000259" key="8">
    <source>
        <dbReference type="Pfam" id="PF16822"/>
    </source>
</evidence>
<evidence type="ECO:0000256" key="2">
    <source>
        <dbReference type="ARBA" id="ARBA00005182"/>
    </source>
</evidence>
<keyword evidence="5" id="KW-0574">Periplasm</keyword>
<evidence type="ECO:0000256" key="1">
    <source>
        <dbReference type="ARBA" id="ARBA00004418"/>
    </source>
</evidence>
<proteinExistence type="predicted"/>
<feature type="domain" description="AlgX/AlgJ SGNH hydrolase-like" evidence="8">
    <location>
        <begin position="96"/>
        <end position="222"/>
    </location>
</feature>
<keyword evidence="4" id="KW-0732">Signal</keyword>
<name>A0A3E3DV75_9FIRM</name>
<dbReference type="GO" id="GO:0042597">
    <property type="term" value="C:periplasmic space"/>
    <property type="evidence" value="ECO:0007669"/>
    <property type="project" value="UniProtKB-SubCell"/>
</dbReference>
<dbReference type="EMBL" id="QUSM01000007">
    <property type="protein sequence ID" value="RGD73184.1"/>
    <property type="molecule type" value="Genomic_DNA"/>
</dbReference>
<evidence type="ECO:0000313" key="9">
    <source>
        <dbReference type="EMBL" id="RGD73184.1"/>
    </source>
</evidence>
<organism evidence="9 10">
    <name type="scientific">Anaerofustis stercorihominis</name>
    <dbReference type="NCBI Taxonomy" id="214853"/>
    <lineage>
        <taxon>Bacteria</taxon>
        <taxon>Bacillati</taxon>
        <taxon>Bacillota</taxon>
        <taxon>Clostridia</taxon>
        <taxon>Eubacteriales</taxon>
        <taxon>Eubacteriaceae</taxon>
        <taxon>Anaerofustis</taxon>
    </lineage>
</organism>
<keyword evidence="7" id="KW-0472">Membrane</keyword>
<comment type="pathway">
    <text evidence="2">Glycan biosynthesis; alginate biosynthesis.</text>
</comment>
<keyword evidence="3" id="KW-0808">Transferase</keyword>
<protein>
    <recommendedName>
        <fullName evidence="8">AlgX/AlgJ SGNH hydrolase-like domain-containing protein</fullName>
    </recommendedName>
</protein>
<feature type="transmembrane region" description="Helical" evidence="7">
    <location>
        <begin position="12"/>
        <end position="29"/>
    </location>
</feature>
<gene>
    <name evidence="9" type="ORF">DW687_10600</name>
</gene>
<keyword evidence="7" id="KW-1133">Transmembrane helix</keyword>
<dbReference type="AlphaFoldDB" id="A0A3E3DV75"/>